<dbReference type="Proteomes" id="UP000324241">
    <property type="component" value="Unassembled WGS sequence"/>
</dbReference>
<comment type="caution">
    <text evidence="2">The sequence shown here is derived from an EMBL/GenBank/DDBJ whole genome shotgun (WGS) entry which is preliminary data.</text>
</comment>
<dbReference type="Proteomes" id="UP000308092">
    <property type="component" value="Unassembled WGS sequence"/>
</dbReference>
<dbReference type="PANTHER" id="PTHR42085">
    <property type="entry name" value="F-BOX DOMAIN-CONTAINING PROTEIN"/>
    <property type="match status" value="1"/>
</dbReference>
<sequence>MVCFFDLPLPIREQIYRYALVKTRIFVRPFISMEYVFDANRANSYGIPTLSLLCASRQIHKEANPIYLGENIFSVVQIDILAAASRKFPGLAQNLKKIRHLELIFDSRDYIYLAQFLSQQLPTISEVIEDTADDSIGKLSALQVLDEMHARFPLSGTRHSHSTSMVSMSSPSSPLHDSHIENMKEYLWGRTLTFIRQMFRLSQLQVDLRRCTCSGGCCRLAGEVLRWGWFHVWVHGMPAQVLVRGASSREKEAISRIFGEQRFYPGPCTGDLYDKERAVDAGELDRYDDVIRGVHQKLTR</sequence>
<reference evidence="2 3" key="1">
    <citation type="submission" date="2019-03" db="EMBL/GenBank/DDBJ databases">
        <title>The genome sequence of a newly discovered highly antifungal drug resistant Aspergillus species, Aspergillus tanneri NIH 1004.</title>
        <authorList>
            <person name="Mounaud S."/>
            <person name="Singh I."/>
            <person name="Joardar V."/>
            <person name="Pakala S."/>
            <person name="Pakala S."/>
            <person name="Venepally P."/>
            <person name="Hoover J."/>
            <person name="Nierman W."/>
            <person name="Chung J."/>
            <person name="Losada L."/>
        </authorList>
    </citation>
    <scope>NUCLEOTIDE SEQUENCE [LARGE SCALE GENOMIC DNA]</scope>
    <source>
        <strain evidence="2 3">NIH1004</strain>
    </source>
</reference>
<evidence type="ECO:0000313" key="3">
    <source>
        <dbReference type="Proteomes" id="UP000308092"/>
    </source>
</evidence>
<dbReference type="EMBL" id="SOSA01000450">
    <property type="protein sequence ID" value="THC91080.1"/>
    <property type="molecule type" value="Genomic_DNA"/>
</dbReference>
<dbReference type="InterPro" id="IPR038883">
    <property type="entry name" value="AN11006-like"/>
</dbReference>
<dbReference type="OrthoDB" id="62952at2759"/>
<evidence type="ECO:0000313" key="1">
    <source>
        <dbReference type="EMBL" id="KAA8651896.1"/>
    </source>
</evidence>
<organism evidence="2 3">
    <name type="scientific">Aspergillus tanneri</name>
    <dbReference type="NCBI Taxonomy" id="1220188"/>
    <lineage>
        <taxon>Eukaryota</taxon>
        <taxon>Fungi</taxon>
        <taxon>Dikarya</taxon>
        <taxon>Ascomycota</taxon>
        <taxon>Pezizomycotina</taxon>
        <taxon>Eurotiomycetes</taxon>
        <taxon>Eurotiomycetidae</taxon>
        <taxon>Eurotiales</taxon>
        <taxon>Aspergillaceae</taxon>
        <taxon>Aspergillus</taxon>
        <taxon>Aspergillus subgen. Circumdati</taxon>
    </lineage>
</organism>
<dbReference type="GeneID" id="54323497"/>
<name>A0A4S3J819_9EURO</name>
<evidence type="ECO:0000313" key="2">
    <source>
        <dbReference type="EMBL" id="THC91080.1"/>
    </source>
</evidence>
<dbReference type="VEuPathDB" id="FungiDB:EYZ11_009465"/>
<proteinExistence type="predicted"/>
<protein>
    <submittedName>
        <fullName evidence="2">Uncharacterized protein</fullName>
    </submittedName>
</protein>
<evidence type="ECO:0000313" key="4">
    <source>
        <dbReference type="Proteomes" id="UP000324241"/>
    </source>
</evidence>
<accession>A0A4S3J819</accession>
<dbReference type="PANTHER" id="PTHR42085:SF2">
    <property type="entry name" value="F-BOX DOMAIN-CONTAINING PROTEIN"/>
    <property type="match status" value="1"/>
</dbReference>
<keyword evidence="3" id="KW-1185">Reference proteome</keyword>
<dbReference type="EMBL" id="QUQM01000002">
    <property type="protein sequence ID" value="KAA8651896.1"/>
    <property type="molecule type" value="Genomic_DNA"/>
</dbReference>
<dbReference type="RefSeq" id="XP_033431257.1">
    <property type="nucleotide sequence ID" value="XM_033565500.1"/>
</dbReference>
<gene>
    <name evidence="1" type="ORF">ATNIH1004_000795</name>
    <name evidence="2" type="ORF">EYZ11_009465</name>
</gene>
<dbReference type="AlphaFoldDB" id="A0A4S3J819"/>
<reference evidence="1 4" key="2">
    <citation type="submission" date="2019-08" db="EMBL/GenBank/DDBJ databases">
        <title>The genome sequence of a newly discovered highly antifungal drug resistant Aspergillus species, Aspergillus tanneri NIH 1004.</title>
        <authorList>
            <person name="Mounaud S."/>
            <person name="Singh I."/>
            <person name="Joardar V."/>
            <person name="Pakala S."/>
            <person name="Pakala S."/>
            <person name="Venepally P."/>
            <person name="Chung J.K."/>
            <person name="Losada L."/>
            <person name="Nierman W.C."/>
        </authorList>
    </citation>
    <scope>NUCLEOTIDE SEQUENCE [LARGE SCALE GENOMIC DNA]</scope>
    <source>
        <strain evidence="1 4">NIH1004</strain>
    </source>
</reference>